<dbReference type="Gene3D" id="3.10.180.10">
    <property type="entry name" value="2,3-Dihydroxybiphenyl 1,2-Dioxygenase, domain 1"/>
    <property type="match status" value="1"/>
</dbReference>
<feature type="domain" description="VOC" evidence="1">
    <location>
        <begin position="3"/>
        <end position="124"/>
    </location>
</feature>
<evidence type="ECO:0000259" key="1">
    <source>
        <dbReference type="PROSITE" id="PS51819"/>
    </source>
</evidence>
<dbReference type="InterPro" id="IPR025870">
    <property type="entry name" value="Glyoxalase-like_dom"/>
</dbReference>
<dbReference type="Proteomes" id="UP000640786">
    <property type="component" value="Unassembled WGS sequence"/>
</dbReference>
<comment type="caution">
    <text evidence="2">The sequence shown here is derived from an EMBL/GenBank/DDBJ whole genome shotgun (WGS) entry which is preliminary data.</text>
</comment>
<dbReference type="RefSeq" id="WP_191696897.1">
    <property type="nucleotide sequence ID" value="NZ_JACSQO010000002.1"/>
</dbReference>
<evidence type="ECO:0000313" key="2">
    <source>
        <dbReference type="EMBL" id="MBD7943955.1"/>
    </source>
</evidence>
<organism evidence="2 3">
    <name type="scientific">Psychrobacillus faecigallinarum</name>
    <dbReference type="NCBI Taxonomy" id="2762235"/>
    <lineage>
        <taxon>Bacteria</taxon>
        <taxon>Bacillati</taxon>
        <taxon>Bacillota</taxon>
        <taxon>Bacilli</taxon>
        <taxon>Bacillales</taxon>
        <taxon>Bacillaceae</taxon>
        <taxon>Psychrobacillus</taxon>
    </lineage>
</organism>
<dbReference type="EMBL" id="JACSQO010000002">
    <property type="protein sequence ID" value="MBD7943955.1"/>
    <property type="molecule type" value="Genomic_DNA"/>
</dbReference>
<dbReference type="Pfam" id="PF12681">
    <property type="entry name" value="Glyoxalase_2"/>
    <property type="match status" value="1"/>
</dbReference>
<dbReference type="PROSITE" id="PS51819">
    <property type="entry name" value="VOC"/>
    <property type="match status" value="1"/>
</dbReference>
<proteinExistence type="predicted"/>
<evidence type="ECO:0000313" key="3">
    <source>
        <dbReference type="Proteomes" id="UP000640786"/>
    </source>
</evidence>
<gene>
    <name evidence="2" type="ORF">H9650_07460</name>
</gene>
<dbReference type="InterPro" id="IPR029068">
    <property type="entry name" value="Glyas_Bleomycin-R_OHBP_Dase"/>
</dbReference>
<dbReference type="InterPro" id="IPR037523">
    <property type="entry name" value="VOC_core"/>
</dbReference>
<sequence>MDVYMRLELFVQNLKRSVDFYKNVIQLDLYSQNETSARFRSKNLNILLTQQNILSKDHYFSNISTSRKGVGVEIIIIVPDIQSFHQRVSEMKIELESQLKQQEWGLKDFRLVDPDGYYLRISSPPN</sequence>
<protein>
    <submittedName>
        <fullName evidence="2">VOC family protein</fullName>
    </submittedName>
</protein>
<keyword evidence="3" id="KW-1185">Reference proteome</keyword>
<reference evidence="2 3" key="1">
    <citation type="submission" date="2020-08" db="EMBL/GenBank/DDBJ databases">
        <title>A Genomic Blueprint of the Chicken Gut Microbiome.</title>
        <authorList>
            <person name="Gilroy R."/>
            <person name="Ravi A."/>
            <person name="Getino M."/>
            <person name="Pursley I."/>
            <person name="Horton D.L."/>
            <person name="Alikhan N.-F."/>
            <person name="Baker D."/>
            <person name="Gharbi K."/>
            <person name="Hall N."/>
            <person name="Watson M."/>
            <person name="Adriaenssens E.M."/>
            <person name="Foster-Nyarko E."/>
            <person name="Jarju S."/>
            <person name="Secka A."/>
            <person name="Antonio M."/>
            <person name="Oren A."/>
            <person name="Chaudhuri R."/>
            <person name="La Ragione R.M."/>
            <person name="Hildebrand F."/>
            <person name="Pallen M.J."/>
        </authorList>
    </citation>
    <scope>NUCLEOTIDE SEQUENCE [LARGE SCALE GENOMIC DNA]</scope>
    <source>
        <strain evidence="2 3">Sa2BUA9</strain>
    </source>
</reference>
<name>A0ABR8R8F5_9BACI</name>
<accession>A0ABR8R8F5</accession>
<dbReference type="SUPFAM" id="SSF54593">
    <property type="entry name" value="Glyoxalase/Bleomycin resistance protein/Dihydroxybiphenyl dioxygenase"/>
    <property type="match status" value="1"/>
</dbReference>